<comment type="caution">
    <text evidence="3">The sequence shown here is derived from an EMBL/GenBank/DDBJ whole genome shotgun (WGS) entry which is preliminary data.</text>
</comment>
<keyword evidence="1" id="KW-0472">Membrane</keyword>
<keyword evidence="1" id="KW-1133">Transmembrane helix</keyword>
<dbReference type="InterPro" id="IPR019172">
    <property type="entry name" value="Osteopetrosis-assoc_TM_1"/>
</dbReference>
<keyword evidence="4" id="KW-1185">Reference proteome</keyword>
<proteinExistence type="predicted"/>
<protein>
    <recommendedName>
        <fullName evidence="5">Osteoclastogenesis associated transmembrane protein 1</fullName>
    </recommendedName>
</protein>
<accession>A0AAD9E390</accession>
<reference evidence="3" key="1">
    <citation type="submission" date="2023-03" db="EMBL/GenBank/DDBJ databases">
        <title>Electrophorus voltai genome.</title>
        <authorList>
            <person name="Bian C."/>
        </authorList>
    </citation>
    <scope>NUCLEOTIDE SEQUENCE</scope>
    <source>
        <strain evidence="3">CB-2022</strain>
        <tissue evidence="3">Muscle</tissue>
    </source>
</reference>
<organism evidence="3 4">
    <name type="scientific">Electrophorus voltai</name>
    <dbReference type="NCBI Taxonomy" id="2609070"/>
    <lineage>
        <taxon>Eukaryota</taxon>
        <taxon>Metazoa</taxon>
        <taxon>Chordata</taxon>
        <taxon>Craniata</taxon>
        <taxon>Vertebrata</taxon>
        <taxon>Euteleostomi</taxon>
        <taxon>Actinopterygii</taxon>
        <taxon>Neopterygii</taxon>
        <taxon>Teleostei</taxon>
        <taxon>Ostariophysi</taxon>
        <taxon>Gymnotiformes</taxon>
        <taxon>Gymnotoidei</taxon>
        <taxon>Gymnotidae</taxon>
        <taxon>Electrophorus</taxon>
    </lineage>
</organism>
<name>A0AAD9E390_9TELE</name>
<sequence length="329" mass="37400">MGVFVNYACLFRLLLWANALTFITAVNIASDATELSGDRVLNRPSSFISVPHAFQPDSFRQFLTLGLSDAFPEDMEGTENCLELLSIFGQRYVTLANCLVSYARPVKVCQNCYTDYNNFENIYKNISSDQSGPGNVSCQDSLLWSDRLMLLPSLYSGLRDIWESAACTRFLSSIKSSFAVTPLFLCSPDCLTAYQMNLSNETLNFLAKLNQSLICFDKYQQGNHSELCKKCKTAYKQLDELYSKMEGNKTLCIDIEDAMNMTRQLWSKNCSSPRKEMVPVIAVSSFMLFLPIIFYLSNYLHSEQKKRKLIHPKRAKSSHSLMNIQDKFS</sequence>
<evidence type="ECO:0000313" key="3">
    <source>
        <dbReference type="EMBL" id="KAK1805500.1"/>
    </source>
</evidence>
<keyword evidence="2" id="KW-0732">Signal</keyword>
<dbReference type="PANTHER" id="PTHR15644:SF2">
    <property type="entry name" value="OSTEOPETROSIS-ASSOCIATED TRANSMEMBRANE PROTEIN 1"/>
    <property type="match status" value="1"/>
</dbReference>
<dbReference type="GO" id="GO:0005829">
    <property type="term" value="C:cytosol"/>
    <property type="evidence" value="ECO:0007669"/>
    <property type="project" value="TreeGrafter"/>
</dbReference>
<dbReference type="AlphaFoldDB" id="A0AAD9E390"/>
<dbReference type="EMBL" id="JAROKS010000003">
    <property type="protein sequence ID" value="KAK1805500.1"/>
    <property type="molecule type" value="Genomic_DNA"/>
</dbReference>
<feature type="chain" id="PRO_5042258705" description="Osteoclastogenesis associated transmembrane protein 1" evidence="2">
    <location>
        <begin position="26"/>
        <end position="329"/>
    </location>
</feature>
<evidence type="ECO:0000313" key="4">
    <source>
        <dbReference type="Proteomes" id="UP001239994"/>
    </source>
</evidence>
<evidence type="ECO:0008006" key="5">
    <source>
        <dbReference type="Google" id="ProtNLM"/>
    </source>
</evidence>
<keyword evidence="1" id="KW-0812">Transmembrane</keyword>
<evidence type="ECO:0000256" key="1">
    <source>
        <dbReference type="SAM" id="Phobius"/>
    </source>
</evidence>
<evidence type="ECO:0000256" key="2">
    <source>
        <dbReference type="SAM" id="SignalP"/>
    </source>
</evidence>
<dbReference type="Proteomes" id="UP001239994">
    <property type="component" value="Unassembled WGS sequence"/>
</dbReference>
<dbReference type="Pfam" id="PF09777">
    <property type="entry name" value="OSTMP1"/>
    <property type="match status" value="1"/>
</dbReference>
<feature type="signal peptide" evidence="2">
    <location>
        <begin position="1"/>
        <end position="25"/>
    </location>
</feature>
<feature type="transmembrane region" description="Helical" evidence="1">
    <location>
        <begin position="277"/>
        <end position="300"/>
    </location>
</feature>
<dbReference type="PANTHER" id="PTHR15644">
    <property type="entry name" value="OSTEOPETROSIS ASSOCIATED TRANSMEMBRANE PROTEIN 1"/>
    <property type="match status" value="1"/>
</dbReference>
<gene>
    <name evidence="3" type="ORF">P4O66_019799</name>
</gene>